<dbReference type="MGI" id="MGI:3041204">
    <property type="gene designation" value="E230016K23Rik"/>
</dbReference>
<dbReference type="AGR" id="MGI:3041204"/>
<sequence>MPTFSLKKTNRQVKDKQGRISSRETKKEHETRTHFLVWALGLWLEPVQFLQDFYHEEMLDFIKDTKGNGPDPQACQKQQRYKVIEFMSTLQSASHPLPFGKPIPSSCSRAVGTLCSACLPRVHRVCSQSVYPVLSQLLRNGVFCTRGRNTTFVVLFFSALSFVEIRLPS</sequence>
<evidence type="ECO:0000256" key="1">
    <source>
        <dbReference type="SAM" id="MobiDB-lite"/>
    </source>
</evidence>
<reference evidence="2" key="6">
    <citation type="journal article" date="2002" name="Nature">
        <title>Analysis of the mouse transcriptome based on functional annotation of 60,770 full-length cDNAs.</title>
        <authorList>
            <consortium name="The FANTOM Consortium and the RIKEN Genome Exploration Research Group Phase I and II Team"/>
        </authorList>
    </citation>
    <scope>NUCLEOTIDE SEQUENCE</scope>
    <source>
        <strain evidence="2">C57BL/6J</strain>
        <strain evidence="3">NOD</strain>
        <tissue evidence="2">Oviduct</tissue>
    </source>
</reference>
<gene>
    <name evidence="4" type="primary">E230016K23Rik</name>
</gene>
<dbReference type="AlphaFoldDB" id="Q8C6Q1"/>
<protein>
    <submittedName>
        <fullName evidence="2">Uncharacterized protein</fullName>
    </submittedName>
</protein>
<reference evidence="3" key="7">
    <citation type="submission" date="2004-03" db="EMBL/GenBank/DDBJ databases">
        <authorList>
            <person name="Arakawa T."/>
            <person name="Carninci P."/>
            <person name="Fukuda S."/>
            <person name="Hashizume W."/>
            <person name="Hayashida K."/>
            <person name="Hori F."/>
            <person name="Iida J."/>
            <person name="Imamura K."/>
            <person name="Imotani K."/>
            <person name="Itoh M."/>
            <person name="Kanagawa S."/>
            <person name="Kawai J."/>
            <person name="Kojima M."/>
            <person name="Konno H."/>
            <person name="Murata M."/>
            <person name="Nakamura M."/>
            <person name="Ninomiya N."/>
            <person name="Nishiyori H."/>
            <person name="Nomura K."/>
            <person name="Ohno M."/>
            <person name="Sakazume N."/>
            <person name="Sano H."/>
            <person name="Sasaki D."/>
            <person name="Shibata K."/>
            <person name="Shiraki T."/>
            <person name="Tagami M."/>
            <person name="Tagami Y."/>
            <person name="Waki K."/>
            <person name="Watahiki A."/>
            <person name="Muramatsu M."/>
            <person name="Hayashizaki Y."/>
        </authorList>
    </citation>
    <scope>NUCLEOTIDE SEQUENCE</scope>
    <source>
        <strain evidence="3">NOD</strain>
    </source>
</reference>
<reference evidence="2" key="9">
    <citation type="journal article" date="2005" name="Science">
        <title>Antisense Transcription in the Mammalian Transcriptome.</title>
        <authorList>
            <consortium name="RIKEN Genome Exploration Research Group and Genome Science Group (Genome Network Project Core Group) and the FANTOM Consortium"/>
        </authorList>
    </citation>
    <scope>NUCLEOTIDE SEQUENCE</scope>
    <source>
        <strain evidence="2">C57BL/6J</strain>
        <strain evidence="3">NOD</strain>
        <tissue evidence="2">Oviduct</tissue>
    </source>
</reference>
<reference evidence="2" key="8">
    <citation type="journal article" date="2005" name="Science">
        <title>The Transcriptional Landscape of the Mammalian Genome.</title>
        <authorList>
            <consortium name="The FANTOM Consortium"/>
            <consortium name="Riken Genome Exploration Research Group and Genome Science Group (Genome Network Project Core Group)"/>
        </authorList>
    </citation>
    <scope>NUCLEOTIDE SEQUENCE</scope>
    <source>
        <strain evidence="2">C57BL/6J</strain>
        <strain evidence="3">NOD</strain>
        <tissue evidence="2">Oviduct</tissue>
    </source>
</reference>
<accession>Q8C6Q1</accession>
<name>Q8C6Q1_MOUSE</name>
<feature type="region of interest" description="Disordered" evidence="1">
    <location>
        <begin position="1"/>
        <end position="26"/>
    </location>
</feature>
<evidence type="ECO:0000313" key="4">
    <source>
        <dbReference type="MGI" id="MGI:3041204"/>
    </source>
</evidence>
<feature type="compositionally biased region" description="Basic and acidic residues" evidence="1">
    <location>
        <begin position="12"/>
        <end position="26"/>
    </location>
</feature>
<reference evidence="2" key="4">
    <citation type="journal article" date="2001" name="Nature">
        <title>Functional annotation of a full-length mouse cDNA collection.</title>
        <authorList>
            <consortium name="The RIKEN Genome Exploration Research Group Phase II Team and the FANTOM Consortium"/>
        </authorList>
    </citation>
    <scope>NUCLEOTIDE SEQUENCE</scope>
    <source>
        <strain evidence="2">C57BL/6J</strain>
        <strain evidence="3">NOD</strain>
        <tissue evidence="2">Oviduct</tissue>
    </source>
</reference>
<reference evidence="2" key="5">
    <citation type="submission" date="2001-07" db="EMBL/GenBank/DDBJ databases">
        <authorList>
            <person name="Adachi J."/>
            <person name="Aizawa K."/>
            <person name="Akimura T."/>
            <person name="Arakawa T."/>
            <person name="Bono H."/>
            <person name="Carninci P."/>
            <person name="Fukuda S."/>
            <person name="Furuno M."/>
            <person name="Hanagaki T."/>
            <person name="Hara A."/>
            <person name="Hashizume W."/>
            <person name="Hayashida K."/>
            <person name="Hayatsu N."/>
            <person name="Hiramoto K."/>
            <person name="Hiraoka T."/>
            <person name="Hirozane T."/>
            <person name="Hori F."/>
            <person name="Imotani K."/>
            <person name="Ishii Y."/>
            <person name="Itoh M."/>
            <person name="Kagawa I."/>
            <person name="Kasukawa T."/>
            <person name="Katoh H."/>
            <person name="Kawai J."/>
            <person name="Kojima Y."/>
            <person name="Kondo S."/>
            <person name="Konno H."/>
            <person name="Kouda M."/>
            <person name="Koya S."/>
            <person name="Kurihara C."/>
            <person name="Matsuyama T."/>
            <person name="Miyazaki A."/>
            <person name="Murata M."/>
            <person name="Nakamura M."/>
            <person name="Nishi K."/>
            <person name="Nomura K."/>
            <person name="Numazaki R."/>
            <person name="Ohno M."/>
            <person name="Ohsato N."/>
            <person name="Okazaki Y."/>
            <person name="Saito R."/>
            <person name="Saitoh H."/>
            <person name="Sakai C."/>
            <person name="Sakai K."/>
            <person name="Sakazume N."/>
            <person name="Sano H."/>
            <person name="Sasaki D."/>
            <person name="Shibata K."/>
            <person name="Shinagawa A."/>
            <person name="Shiraki T."/>
            <person name="Sogabe Y."/>
            <person name="Tagami M."/>
            <person name="Tagawa A."/>
            <person name="Takahashi F."/>
            <person name="Takaku-Akahira S."/>
            <person name="Takeda Y."/>
            <person name="Tanaka T."/>
            <person name="Tomaru A."/>
            <person name="Toya T."/>
            <person name="Yasunishi A."/>
            <person name="Muramatsu M."/>
            <person name="Hayashizaki Y."/>
        </authorList>
    </citation>
    <scope>NUCLEOTIDE SEQUENCE</scope>
    <source>
        <strain evidence="2">C57BL/6J</strain>
        <tissue evidence="2">Oviduct</tissue>
    </source>
</reference>
<dbReference type="EMBL" id="AK054074">
    <property type="protein sequence ID" value="BAC35646.1"/>
    <property type="molecule type" value="mRNA"/>
</dbReference>
<reference evidence="2" key="3">
    <citation type="journal article" date="2000" name="Genome Res.">
        <title>RIKEN integrated sequence analysis (RISA) system--384-format sequencing pipeline with 384 multicapillary sequencer.</title>
        <authorList>
            <person name="Shibata K."/>
            <person name="Itoh M."/>
            <person name="Aizawa K."/>
            <person name="Nagaoka S."/>
            <person name="Sasaki N."/>
            <person name="Carninci P."/>
            <person name="Konno H."/>
            <person name="Akiyama J."/>
            <person name="Nishi K."/>
            <person name="Kitsunai T."/>
            <person name="Tashiro H."/>
            <person name="Itoh M."/>
            <person name="Sumi N."/>
            <person name="Ishii Y."/>
            <person name="Nakamura S."/>
            <person name="Hazama M."/>
            <person name="Nishine T."/>
            <person name="Harada A."/>
            <person name="Yamamoto R."/>
            <person name="Matsumoto H."/>
            <person name="Sakaguchi S."/>
            <person name="Ikegami T."/>
            <person name="Kashiwagi K."/>
            <person name="Fujiwake S."/>
            <person name="Inoue K."/>
            <person name="Togawa Y."/>
            <person name="Izawa M."/>
            <person name="Ohara E."/>
            <person name="Watahiki M."/>
            <person name="Yoneda Y."/>
            <person name="Ishikawa T."/>
            <person name="Ozawa K."/>
            <person name="Tanaka T."/>
            <person name="Matsuura S."/>
            <person name="Kawai J."/>
            <person name="Okazaki Y."/>
            <person name="Muramatsu M."/>
            <person name="Inoue Y."/>
            <person name="Kira A."/>
            <person name="Hayashizaki Y."/>
        </authorList>
    </citation>
    <scope>NUCLEOTIDE SEQUENCE</scope>
    <source>
        <strain evidence="2">C57BL/6J</strain>
        <strain evidence="3">NOD</strain>
        <tissue evidence="2">Oviduct</tissue>
    </source>
</reference>
<reference evidence="2" key="2">
    <citation type="journal article" date="2000" name="Genome Res.">
        <title>Normalization and subtraction of cap-trapper-selected cDNAs to prepare full-length cDNA libraries for rapid discovery of new genes.</title>
        <authorList>
            <person name="Carninci P."/>
            <person name="Shibata Y."/>
            <person name="Hayatsu N."/>
            <person name="Sugahara Y."/>
            <person name="Shibata K."/>
            <person name="Itoh M."/>
            <person name="Konno H."/>
            <person name="Okazaki Y."/>
            <person name="Muramatsu M."/>
            <person name="Hayashizaki Y."/>
        </authorList>
    </citation>
    <scope>NUCLEOTIDE SEQUENCE</scope>
    <source>
        <strain evidence="2">C57BL/6J</strain>
        <strain evidence="3">NOD</strain>
        <tissue evidence="2">Oviduct</tissue>
    </source>
</reference>
<evidence type="ECO:0000313" key="2">
    <source>
        <dbReference type="EMBL" id="BAC35646.1"/>
    </source>
</evidence>
<evidence type="ECO:0000313" key="3">
    <source>
        <dbReference type="EMBL" id="BAE32978.1"/>
    </source>
</evidence>
<organism evidence="2">
    <name type="scientific">Mus musculus</name>
    <name type="common">Mouse</name>
    <dbReference type="NCBI Taxonomy" id="10090"/>
    <lineage>
        <taxon>Eukaryota</taxon>
        <taxon>Metazoa</taxon>
        <taxon>Chordata</taxon>
        <taxon>Craniata</taxon>
        <taxon>Vertebrata</taxon>
        <taxon>Euteleostomi</taxon>
        <taxon>Mammalia</taxon>
        <taxon>Eutheria</taxon>
        <taxon>Euarchontoglires</taxon>
        <taxon>Glires</taxon>
        <taxon>Rodentia</taxon>
        <taxon>Myomorpha</taxon>
        <taxon>Muroidea</taxon>
        <taxon>Muridae</taxon>
        <taxon>Murinae</taxon>
        <taxon>Mus</taxon>
        <taxon>Mus</taxon>
    </lineage>
</organism>
<reference evidence="2" key="1">
    <citation type="journal article" date="1999" name="Methods Enzymol.">
        <title>High-efficiency full-length cDNA cloning.</title>
        <authorList>
            <person name="Carninci P."/>
            <person name="Hayashizaki Y."/>
        </authorList>
    </citation>
    <scope>NUCLEOTIDE SEQUENCE</scope>
    <source>
        <strain evidence="2">C57BL/6J</strain>
        <strain evidence="3">NOD</strain>
        <tissue evidence="2">Oviduct</tissue>
    </source>
</reference>
<dbReference type="EMBL" id="AK154990">
    <property type="protein sequence ID" value="BAE32978.1"/>
    <property type="molecule type" value="mRNA"/>
</dbReference>
<proteinExistence type="evidence at transcript level"/>